<evidence type="ECO:0000256" key="1">
    <source>
        <dbReference type="SAM" id="SignalP"/>
    </source>
</evidence>
<feature type="signal peptide" evidence="1">
    <location>
        <begin position="1"/>
        <end position="21"/>
    </location>
</feature>
<proteinExistence type="predicted"/>
<keyword evidence="1" id="KW-0732">Signal</keyword>
<reference evidence="2" key="1">
    <citation type="journal article" date="2013" name="PLoS ONE">
        <title>Direct detection of alternative open reading frames translation products in human significantly expands the proteome.</title>
        <authorList>
            <person name="Vanderperre B."/>
            <person name="Lucier J.-F."/>
            <person name="Motard J."/>
            <person name="Tremblay G."/>
            <person name="Vanderperre S."/>
            <person name="Wisztorski M."/>
            <person name="Salzet M."/>
            <person name="Boisvert F.-M."/>
            <person name="Roucou X."/>
        </authorList>
    </citation>
    <scope>NUCLEOTIDE SEQUENCE</scope>
</reference>
<name>L8EC94_HUMAN</name>
<protein>
    <submittedName>
        <fullName evidence="2">Alternative protein KPNA1</fullName>
    </submittedName>
</protein>
<accession>L8EC94</accession>
<dbReference type="EMBL" id="HF583675">
    <property type="protein sequence ID" value="CCQ43172.1"/>
    <property type="molecule type" value="Genomic_DNA"/>
</dbReference>
<dbReference type="OrthoDB" id="29145at2759"/>
<sequence length="48" mass="5639">MCFPGCCLSVTLMYWLMPAGPSHIYQMDPMIKFKRSSMREYVGDLWNC</sequence>
<gene>
    <name evidence="2" type="primary">KPNA1</name>
</gene>
<organism evidence="2">
    <name type="scientific">Homo sapiens</name>
    <name type="common">Human</name>
    <dbReference type="NCBI Taxonomy" id="9606"/>
    <lineage>
        <taxon>Eukaryota</taxon>
        <taxon>Metazoa</taxon>
        <taxon>Chordata</taxon>
        <taxon>Craniata</taxon>
        <taxon>Vertebrata</taxon>
        <taxon>Euteleostomi</taxon>
        <taxon>Mammalia</taxon>
        <taxon>Eutheria</taxon>
        <taxon>Euarchontoglires</taxon>
        <taxon>Primates</taxon>
        <taxon>Haplorrhini</taxon>
        <taxon>Catarrhini</taxon>
        <taxon>Hominidae</taxon>
        <taxon>Homo</taxon>
    </lineage>
</organism>
<evidence type="ECO:0000313" key="2">
    <source>
        <dbReference type="EMBL" id="CCQ43172.1"/>
    </source>
</evidence>
<dbReference type="AlphaFoldDB" id="L8EC94"/>
<dbReference type="ChiTaRS" id="KPNA1">
    <property type="organism name" value="human"/>
</dbReference>
<feature type="chain" id="PRO_5003987849" evidence="1">
    <location>
        <begin position="22"/>
        <end position="48"/>
    </location>
</feature>